<proteinExistence type="predicted"/>
<dbReference type="AlphaFoldDB" id="A0A9D2CG26"/>
<keyword evidence="1" id="KW-0732">Signal</keyword>
<accession>A0A9D2CG26</accession>
<organism evidence="2 3">
    <name type="scientific">Candidatus Borkfalkia excrementavium</name>
    <dbReference type="NCBI Taxonomy" id="2838505"/>
    <lineage>
        <taxon>Bacteria</taxon>
        <taxon>Bacillati</taxon>
        <taxon>Bacillota</taxon>
        <taxon>Clostridia</taxon>
        <taxon>Christensenellales</taxon>
        <taxon>Christensenellaceae</taxon>
        <taxon>Candidatus Borkfalkia</taxon>
    </lineage>
</organism>
<comment type="caution">
    <text evidence="2">The sequence shown here is derived from an EMBL/GenBank/DDBJ whole genome shotgun (WGS) entry which is preliminary data.</text>
</comment>
<evidence type="ECO:0000256" key="1">
    <source>
        <dbReference type="SAM" id="SignalP"/>
    </source>
</evidence>
<dbReference type="EMBL" id="DXCO01000012">
    <property type="protein sequence ID" value="HIY77687.1"/>
    <property type="molecule type" value="Genomic_DNA"/>
</dbReference>
<sequence>MKRTIVLFLSIMLAGIAVFGFAACDKLQTFEGITLTSQTFFYDGNAKSIYADNIPDGATVSYDGNGQSAPGVYEVQATVTAEGYKTLILKATLTVAGTMQWLKTEYEEDLLAAARKINEGSPYTGEYECVILGKADTLANLANYSFSEEYDKNAVCGGLFVRYDAKETESSENILYTAYYNYAIEFDRDMKKITVSTAFNGDTWELSPIPGNNKILFQYDNLPA</sequence>
<evidence type="ECO:0000313" key="3">
    <source>
        <dbReference type="Proteomes" id="UP000824135"/>
    </source>
</evidence>
<reference evidence="2" key="2">
    <citation type="submission" date="2021-04" db="EMBL/GenBank/DDBJ databases">
        <authorList>
            <person name="Gilroy R."/>
        </authorList>
    </citation>
    <scope>NUCLEOTIDE SEQUENCE</scope>
    <source>
        <strain evidence="2">CHK199-9574</strain>
    </source>
</reference>
<name>A0A9D2CG26_9FIRM</name>
<gene>
    <name evidence="2" type="ORF">H9728_01450</name>
</gene>
<evidence type="ECO:0000313" key="2">
    <source>
        <dbReference type="EMBL" id="HIY77687.1"/>
    </source>
</evidence>
<evidence type="ECO:0008006" key="4">
    <source>
        <dbReference type="Google" id="ProtNLM"/>
    </source>
</evidence>
<dbReference type="PROSITE" id="PS51257">
    <property type="entry name" value="PROKAR_LIPOPROTEIN"/>
    <property type="match status" value="1"/>
</dbReference>
<feature type="signal peptide" evidence="1">
    <location>
        <begin position="1"/>
        <end position="22"/>
    </location>
</feature>
<reference evidence="2" key="1">
    <citation type="journal article" date="2021" name="PeerJ">
        <title>Extensive microbial diversity within the chicken gut microbiome revealed by metagenomics and culture.</title>
        <authorList>
            <person name="Gilroy R."/>
            <person name="Ravi A."/>
            <person name="Getino M."/>
            <person name="Pursley I."/>
            <person name="Horton D.L."/>
            <person name="Alikhan N.F."/>
            <person name="Baker D."/>
            <person name="Gharbi K."/>
            <person name="Hall N."/>
            <person name="Watson M."/>
            <person name="Adriaenssens E.M."/>
            <person name="Foster-Nyarko E."/>
            <person name="Jarju S."/>
            <person name="Secka A."/>
            <person name="Antonio M."/>
            <person name="Oren A."/>
            <person name="Chaudhuri R.R."/>
            <person name="La Ragione R."/>
            <person name="Hildebrand F."/>
            <person name="Pallen M.J."/>
        </authorList>
    </citation>
    <scope>NUCLEOTIDE SEQUENCE</scope>
    <source>
        <strain evidence="2">CHK199-9574</strain>
    </source>
</reference>
<protein>
    <recommendedName>
        <fullName evidence="4">Carboxypeptidase regulatory-like domain-containing protein</fullName>
    </recommendedName>
</protein>
<dbReference type="Proteomes" id="UP000824135">
    <property type="component" value="Unassembled WGS sequence"/>
</dbReference>
<feature type="chain" id="PRO_5039352346" description="Carboxypeptidase regulatory-like domain-containing protein" evidence="1">
    <location>
        <begin position="23"/>
        <end position="224"/>
    </location>
</feature>